<comment type="caution">
    <text evidence="2">The sequence shown here is derived from an EMBL/GenBank/DDBJ whole genome shotgun (WGS) entry which is preliminary data.</text>
</comment>
<protein>
    <submittedName>
        <fullName evidence="2">Rep63B</fullName>
    </submittedName>
</protein>
<dbReference type="InterPro" id="IPR050678">
    <property type="entry name" value="DNA_Partitioning_ATPase"/>
</dbReference>
<reference evidence="2 3" key="1">
    <citation type="journal article" date="2015" name="Genome Announc.">
        <title>Expanding the biotechnology potential of lactobacilli through comparative genomics of 213 strains and associated genera.</title>
        <authorList>
            <person name="Sun Z."/>
            <person name="Harris H.M."/>
            <person name="McCann A."/>
            <person name="Guo C."/>
            <person name="Argimon S."/>
            <person name="Zhang W."/>
            <person name="Yang X."/>
            <person name="Jeffery I.B."/>
            <person name="Cooney J.C."/>
            <person name="Kagawa T.F."/>
            <person name="Liu W."/>
            <person name="Song Y."/>
            <person name="Salvetti E."/>
            <person name="Wrobel A."/>
            <person name="Rasinkangas P."/>
            <person name="Parkhill J."/>
            <person name="Rea M.C."/>
            <person name="O'Sullivan O."/>
            <person name="Ritari J."/>
            <person name="Douillard F.P."/>
            <person name="Paul Ross R."/>
            <person name="Yang R."/>
            <person name="Briner A.E."/>
            <person name="Felis G.E."/>
            <person name="de Vos W.M."/>
            <person name="Barrangou R."/>
            <person name="Klaenhammer T.R."/>
            <person name="Caufield P.W."/>
            <person name="Cui Y."/>
            <person name="Zhang H."/>
            <person name="O'Toole P.W."/>
        </authorList>
    </citation>
    <scope>NUCLEOTIDE SEQUENCE [LARGE SCALE GENOMIC DNA]</scope>
    <source>
        <strain evidence="2 3">DSM 20253</strain>
    </source>
</reference>
<dbReference type="Proteomes" id="UP000051638">
    <property type="component" value="Unassembled WGS sequence"/>
</dbReference>
<accession>A0A0R2CZ44</accession>
<gene>
    <name evidence="2" type="ORF">FC24_GL000712</name>
</gene>
<sequence length="287" mass="31189">MGQVVMFAGSKAGTGKITASIMTALVANKLFKQRVLVIDATTDLVATKTLLALFKQRTQAKLTTGLTVKQLGTVITPLRPQLDLIPGAPEIESYFETAVEAEATTQTQRTTSLMPPLVAELKQQYDYILIDTGATFALTFNNCLASTDYVVVMQPTGSAGFHATDRLFYYLKQLKEIQTNVTAEIVGHLSLDLTNPTPFYAAEPVSSFDVADSFHTVITKNDWLAANAPFTAAMQKKYAGACQLAGVMYSEIFNELRARIELQQKLGQFATPAGLTAKGKAIKLFSE</sequence>
<dbReference type="OrthoDB" id="2283144at2"/>
<dbReference type="AlphaFoldDB" id="A0A0R2CZ44"/>
<organism evidence="2 3">
    <name type="scientific">Loigolactobacillus rennini DSM 20253</name>
    <dbReference type="NCBI Taxonomy" id="1423796"/>
    <lineage>
        <taxon>Bacteria</taxon>
        <taxon>Bacillati</taxon>
        <taxon>Bacillota</taxon>
        <taxon>Bacilli</taxon>
        <taxon>Lactobacillales</taxon>
        <taxon>Lactobacillaceae</taxon>
        <taxon>Loigolactobacillus</taxon>
    </lineage>
</organism>
<evidence type="ECO:0000259" key="1">
    <source>
        <dbReference type="Pfam" id="PF13614"/>
    </source>
</evidence>
<proteinExistence type="predicted"/>
<name>A0A0R2CZ44_9LACO</name>
<dbReference type="EMBL" id="AYYI01000103">
    <property type="protein sequence ID" value="KRM93020.1"/>
    <property type="molecule type" value="Genomic_DNA"/>
</dbReference>
<evidence type="ECO:0000313" key="3">
    <source>
        <dbReference type="Proteomes" id="UP000051638"/>
    </source>
</evidence>
<dbReference type="STRING" id="1423796.FC24_GL000712"/>
<dbReference type="InterPro" id="IPR025669">
    <property type="entry name" value="AAA_dom"/>
</dbReference>
<dbReference type="PANTHER" id="PTHR13696:SF52">
    <property type="entry name" value="PARA FAMILY PROTEIN CT_582"/>
    <property type="match status" value="1"/>
</dbReference>
<dbReference type="RefSeq" id="WP_057874827.1">
    <property type="nucleotide sequence ID" value="NZ_AYYI01000103.1"/>
</dbReference>
<dbReference type="InterPro" id="IPR027417">
    <property type="entry name" value="P-loop_NTPase"/>
</dbReference>
<dbReference type="Pfam" id="PF13614">
    <property type="entry name" value="AAA_31"/>
    <property type="match status" value="1"/>
</dbReference>
<evidence type="ECO:0000313" key="2">
    <source>
        <dbReference type="EMBL" id="KRM93020.1"/>
    </source>
</evidence>
<dbReference type="Gene3D" id="3.40.50.300">
    <property type="entry name" value="P-loop containing nucleotide triphosphate hydrolases"/>
    <property type="match status" value="1"/>
</dbReference>
<feature type="domain" description="AAA" evidence="1">
    <location>
        <begin position="3"/>
        <end position="177"/>
    </location>
</feature>
<dbReference type="PANTHER" id="PTHR13696">
    <property type="entry name" value="P-LOOP CONTAINING NUCLEOSIDE TRIPHOSPHATE HYDROLASE"/>
    <property type="match status" value="1"/>
</dbReference>
<keyword evidence="3" id="KW-1185">Reference proteome</keyword>
<dbReference type="SUPFAM" id="SSF52540">
    <property type="entry name" value="P-loop containing nucleoside triphosphate hydrolases"/>
    <property type="match status" value="1"/>
</dbReference>
<dbReference type="PATRIC" id="fig|1423796.3.peg.730"/>